<name>A0AAD5SNQ3_9FUNG</name>
<feature type="non-terminal residue" evidence="1">
    <location>
        <position position="139"/>
    </location>
</feature>
<dbReference type="EMBL" id="JADGJH010006115">
    <property type="protein sequence ID" value="KAJ3078129.1"/>
    <property type="molecule type" value="Genomic_DNA"/>
</dbReference>
<organism evidence="1 2">
    <name type="scientific">Physocladia obscura</name>
    <dbReference type="NCBI Taxonomy" id="109957"/>
    <lineage>
        <taxon>Eukaryota</taxon>
        <taxon>Fungi</taxon>
        <taxon>Fungi incertae sedis</taxon>
        <taxon>Chytridiomycota</taxon>
        <taxon>Chytridiomycota incertae sedis</taxon>
        <taxon>Chytridiomycetes</taxon>
        <taxon>Chytridiales</taxon>
        <taxon>Chytriomycetaceae</taxon>
        <taxon>Physocladia</taxon>
    </lineage>
</organism>
<sequence length="139" mass="16046">MEDLHQTEAATQYSASFNELVSAISAAGVTYPEEHLCFKYLNGLKSHLQTMPDLYHIHNDLKKLQQEAETIDALYFCHNHKPQAKIHPTKRQNQLTNFNQSVFPTHFHNSVIQWKLTMSNNNTSPFDALHLNKIFVPKN</sequence>
<evidence type="ECO:0000313" key="2">
    <source>
        <dbReference type="Proteomes" id="UP001211907"/>
    </source>
</evidence>
<dbReference type="AlphaFoldDB" id="A0AAD5SNQ3"/>
<accession>A0AAD5SNQ3</accession>
<reference evidence="1" key="1">
    <citation type="submission" date="2020-05" db="EMBL/GenBank/DDBJ databases">
        <title>Phylogenomic resolution of chytrid fungi.</title>
        <authorList>
            <person name="Stajich J.E."/>
            <person name="Amses K."/>
            <person name="Simmons R."/>
            <person name="Seto K."/>
            <person name="Myers J."/>
            <person name="Bonds A."/>
            <person name="Quandt C.A."/>
            <person name="Barry K."/>
            <person name="Liu P."/>
            <person name="Grigoriev I."/>
            <person name="Longcore J.E."/>
            <person name="James T.Y."/>
        </authorList>
    </citation>
    <scope>NUCLEOTIDE SEQUENCE</scope>
    <source>
        <strain evidence="1">JEL0513</strain>
    </source>
</reference>
<gene>
    <name evidence="1" type="ORF">HK100_010825</name>
</gene>
<comment type="caution">
    <text evidence="1">The sequence shown here is derived from an EMBL/GenBank/DDBJ whole genome shotgun (WGS) entry which is preliminary data.</text>
</comment>
<keyword evidence="2" id="KW-1185">Reference proteome</keyword>
<evidence type="ECO:0000313" key="1">
    <source>
        <dbReference type="EMBL" id="KAJ3078129.1"/>
    </source>
</evidence>
<dbReference type="Proteomes" id="UP001211907">
    <property type="component" value="Unassembled WGS sequence"/>
</dbReference>
<proteinExistence type="predicted"/>
<protein>
    <submittedName>
        <fullName evidence="1">Uncharacterized protein</fullName>
    </submittedName>
</protein>